<gene>
    <name evidence="1" type="ORF">I4F81_001621</name>
</gene>
<accession>A0ACC3BN60</accession>
<reference evidence="1" key="1">
    <citation type="submission" date="2019-11" db="EMBL/GenBank/DDBJ databases">
        <title>Nori genome reveals adaptations in red seaweeds to the harsh intertidal environment.</title>
        <authorList>
            <person name="Wang D."/>
            <person name="Mao Y."/>
        </authorList>
    </citation>
    <scope>NUCLEOTIDE SEQUENCE</scope>
    <source>
        <tissue evidence="1">Gametophyte</tissue>
    </source>
</reference>
<comment type="caution">
    <text evidence="1">The sequence shown here is derived from an EMBL/GenBank/DDBJ whole genome shotgun (WGS) entry which is preliminary data.</text>
</comment>
<organism evidence="1 2">
    <name type="scientific">Pyropia yezoensis</name>
    <name type="common">Susabi-nori</name>
    <name type="synonym">Porphyra yezoensis</name>
    <dbReference type="NCBI Taxonomy" id="2788"/>
    <lineage>
        <taxon>Eukaryota</taxon>
        <taxon>Rhodophyta</taxon>
        <taxon>Bangiophyceae</taxon>
        <taxon>Bangiales</taxon>
        <taxon>Bangiaceae</taxon>
        <taxon>Pyropia</taxon>
    </lineage>
</organism>
<dbReference type="EMBL" id="CM020618">
    <property type="protein sequence ID" value="KAK1859023.1"/>
    <property type="molecule type" value="Genomic_DNA"/>
</dbReference>
<dbReference type="Proteomes" id="UP000798662">
    <property type="component" value="Chromosome 1"/>
</dbReference>
<proteinExistence type="predicted"/>
<evidence type="ECO:0000313" key="2">
    <source>
        <dbReference type="Proteomes" id="UP000798662"/>
    </source>
</evidence>
<evidence type="ECO:0000313" key="1">
    <source>
        <dbReference type="EMBL" id="KAK1859023.1"/>
    </source>
</evidence>
<keyword evidence="2" id="KW-1185">Reference proteome</keyword>
<protein>
    <submittedName>
        <fullName evidence="1">Uncharacterized protein</fullName>
    </submittedName>
</protein>
<sequence>MGVRADAGRRGEGGGDAGLPARELEGGGGGAVSEWRPCTGFVYSGERVRGVAGCRCLGRNSITFSHTGGGSGGGGRQLALSAGVAGLIVSARGAAEWARSVELRTAGSSVAAATALAGVHGQEPPLAAEASMASDAAESGPAVASVNAPCPSTLAPGQARPAVDAERPPAAAAGSALAVTERGVLSGGAAATATAVRDDGRRGSDGGAPARVGAGVVAATADAAATRACGGTPRGTVGEVLASVSRLLATPDPRWPVDAVATAAYRQAPTTFWSRFRRSCEGEAAGVLP</sequence>
<name>A0ACC3BN60_PYRYE</name>